<name>A0A4U5LU61_STECR</name>
<protein>
    <submittedName>
        <fullName evidence="9">Uncharacterized protein</fullName>
    </submittedName>
</protein>
<feature type="region of interest" description="Disordered" evidence="8">
    <location>
        <begin position="57"/>
        <end position="77"/>
    </location>
</feature>
<comment type="subcellular location">
    <subcellularLocation>
        <location evidence="1">Nucleus membrane</location>
        <topology evidence="1">Multi-pass membrane protein</topology>
    </subcellularLocation>
    <subcellularLocation>
        <location evidence="2">Rough endoplasmic reticulum membrane</location>
        <topology evidence="2">Multi-pass membrane protein</topology>
    </subcellularLocation>
</comment>
<keyword evidence="7" id="KW-0539">Nucleus</keyword>
<keyword evidence="10" id="KW-1185">Reference proteome</keyword>
<evidence type="ECO:0000256" key="3">
    <source>
        <dbReference type="ARBA" id="ARBA00022692"/>
    </source>
</evidence>
<organism evidence="9 10">
    <name type="scientific">Steinernema carpocapsae</name>
    <name type="common">Entomopathogenic nematode</name>
    <dbReference type="NCBI Taxonomy" id="34508"/>
    <lineage>
        <taxon>Eukaryota</taxon>
        <taxon>Metazoa</taxon>
        <taxon>Ecdysozoa</taxon>
        <taxon>Nematoda</taxon>
        <taxon>Chromadorea</taxon>
        <taxon>Rhabditida</taxon>
        <taxon>Tylenchina</taxon>
        <taxon>Panagrolaimomorpha</taxon>
        <taxon>Strongyloidoidea</taxon>
        <taxon>Steinernematidae</taxon>
        <taxon>Steinernema</taxon>
    </lineage>
</organism>
<gene>
    <name evidence="9" type="ORF">L596_029278</name>
</gene>
<comment type="caution">
    <text evidence="9">The sequence shown here is derived from an EMBL/GenBank/DDBJ whole genome shotgun (WGS) entry which is preliminary data.</text>
</comment>
<dbReference type="EMBL" id="AZBU02000012">
    <property type="protein sequence ID" value="TKR59637.1"/>
    <property type="molecule type" value="Genomic_DNA"/>
</dbReference>
<dbReference type="OrthoDB" id="5839525at2759"/>
<evidence type="ECO:0000256" key="8">
    <source>
        <dbReference type="SAM" id="MobiDB-lite"/>
    </source>
</evidence>
<keyword evidence="3" id="KW-0812">Transmembrane</keyword>
<evidence type="ECO:0000313" key="9">
    <source>
        <dbReference type="EMBL" id="TKR59637.1"/>
    </source>
</evidence>
<sequence>MTRLRDQEKSNAHGFERRLNELIAKKTEIDGQLISEKKRSSELTQKVDDLQQQLKNVSKTTMNGVGKQPSKENAPDETLKSKYAALEREMKTLRQDLKARDDTVDERDAELKQLREFRDSHCEEKVRQIIEQLQVKNVHLEASLRAENKLKQELFRALGVTRDQIDVLRERVHYLEKQIPEFAANSTPPVPASSSSLPLSHLQNPLALDTDSSQSCAFLSSSLPMP</sequence>
<keyword evidence="6" id="KW-0472">Membrane</keyword>
<dbReference type="InterPro" id="IPR019130">
    <property type="entry name" value="Macoilin"/>
</dbReference>
<dbReference type="AlphaFoldDB" id="A0A4U5LU61"/>
<dbReference type="Proteomes" id="UP000298663">
    <property type="component" value="Unassembled WGS sequence"/>
</dbReference>
<dbReference type="STRING" id="34508.A0A4U5LU61"/>
<dbReference type="GO" id="GO:0023041">
    <property type="term" value="P:neuronal signal transduction"/>
    <property type="evidence" value="ECO:0007669"/>
    <property type="project" value="InterPro"/>
</dbReference>
<evidence type="ECO:0000256" key="2">
    <source>
        <dbReference type="ARBA" id="ARBA00004269"/>
    </source>
</evidence>
<dbReference type="PANTHER" id="PTHR13289">
    <property type="entry name" value="PROTEIN PHOSPHATASE 1-BINDING PROTEIN BIFOCAL"/>
    <property type="match status" value="1"/>
</dbReference>
<dbReference type="GO" id="GO:0008017">
    <property type="term" value="F:microtubule binding"/>
    <property type="evidence" value="ECO:0007669"/>
    <property type="project" value="TreeGrafter"/>
</dbReference>
<reference evidence="9 10" key="1">
    <citation type="journal article" date="2015" name="Genome Biol.">
        <title>Comparative genomics of Steinernema reveals deeply conserved gene regulatory networks.</title>
        <authorList>
            <person name="Dillman A.R."/>
            <person name="Macchietto M."/>
            <person name="Porter C.F."/>
            <person name="Rogers A."/>
            <person name="Williams B."/>
            <person name="Antoshechkin I."/>
            <person name="Lee M.M."/>
            <person name="Goodwin Z."/>
            <person name="Lu X."/>
            <person name="Lewis E.E."/>
            <person name="Goodrich-Blair H."/>
            <person name="Stock S.P."/>
            <person name="Adams B.J."/>
            <person name="Sternberg P.W."/>
            <person name="Mortazavi A."/>
        </authorList>
    </citation>
    <scope>NUCLEOTIDE SEQUENCE [LARGE SCALE GENOMIC DNA]</scope>
    <source>
        <strain evidence="9 10">ALL</strain>
    </source>
</reference>
<dbReference type="PANTHER" id="PTHR13289:SF6">
    <property type="entry name" value="MACOILIN"/>
    <property type="match status" value="1"/>
</dbReference>
<evidence type="ECO:0000256" key="4">
    <source>
        <dbReference type="ARBA" id="ARBA00022824"/>
    </source>
</evidence>
<dbReference type="GO" id="GO:0031965">
    <property type="term" value="C:nuclear membrane"/>
    <property type="evidence" value="ECO:0007669"/>
    <property type="project" value="UniProtKB-SubCell"/>
</dbReference>
<accession>A0A4U5LU61</accession>
<evidence type="ECO:0000256" key="5">
    <source>
        <dbReference type="ARBA" id="ARBA00022989"/>
    </source>
</evidence>
<proteinExistence type="predicted"/>
<keyword evidence="5" id="KW-1133">Transmembrane helix</keyword>
<reference evidence="9 10" key="2">
    <citation type="journal article" date="2019" name="G3 (Bethesda)">
        <title>Hybrid Assembly of the Genome of the Entomopathogenic Nematode Steinernema carpocapsae Identifies the X-Chromosome.</title>
        <authorList>
            <person name="Serra L."/>
            <person name="Macchietto M."/>
            <person name="Macias-Munoz A."/>
            <person name="McGill C.J."/>
            <person name="Rodriguez I.M."/>
            <person name="Rodriguez B."/>
            <person name="Murad R."/>
            <person name="Mortazavi A."/>
        </authorList>
    </citation>
    <scope>NUCLEOTIDE SEQUENCE [LARGE SCALE GENOMIC DNA]</scope>
    <source>
        <strain evidence="9 10">ALL</strain>
    </source>
</reference>
<dbReference type="Pfam" id="PF09726">
    <property type="entry name" value="Macoilin"/>
    <property type="match status" value="1"/>
</dbReference>
<evidence type="ECO:0000256" key="1">
    <source>
        <dbReference type="ARBA" id="ARBA00004232"/>
    </source>
</evidence>
<dbReference type="GO" id="GO:0030867">
    <property type="term" value="C:rough endoplasmic reticulum membrane"/>
    <property type="evidence" value="ECO:0007669"/>
    <property type="project" value="UniProtKB-SubCell"/>
</dbReference>
<dbReference type="GO" id="GO:0006935">
    <property type="term" value="P:chemotaxis"/>
    <property type="evidence" value="ECO:0007669"/>
    <property type="project" value="TreeGrafter"/>
</dbReference>
<evidence type="ECO:0000256" key="6">
    <source>
        <dbReference type="ARBA" id="ARBA00023136"/>
    </source>
</evidence>
<evidence type="ECO:0000256" key="7">
    <source>
        <dbReference type="ARBA" id="ARBA00023242"/>
    </source>
</evidence>
<keyword evidence="4" id="KW-0256">Endoplasmic reticulum</keyword>
<evidence type="ECO:0000313" key="10">
    <source>
        <dbReference type="Proteomes" id="UP000298663"/>
    </source>
</evidence>